<dbReference type="Proteomes" id="UP001500582">
    <property type="component" value="Unassembled WGS sequence"/>
</dbReference>
<dbReference type="EMBL" id="BAABFT010000007">
    <property type="protein sequence ID" value="GAA4326143.1"/>
    <property type="molecule type" value="Genomic_DNA"/>
</dbReference>
<name>A0ABP8GKW4_9SPHI</name>
<sequence>MAIGPVIDQSGASLFDVRAYRIADRYQRQQTDFLIAHHSTDHKSHRFAQDIQISTDRFLPLFRSEQIDGRKEIVADAFALLTVIGRDNLIPYAVMLDMERDLTLFIKQTAEHFAEKAFAQMLCTEDFRHDHDHRDAVLDALWEADLQRCVVFTYPYHVDVSAAVINEFRGRSKICRIALSNRFTHMEVEPQDLLLTRAEIGLGKEDDILHVTDRFSIKSTDCGPELIACLRALRYEWNVAKFSAFTSPFPVKWLLCVHHGHTIDHWKTQFKRDYPEISGQLLSNCWHIIELTHELNWIDRFILSDPHGTVVLPRSMVHKEIIFSLQEYLDARFKHVVLSDEIDQALTQGGRVYLLDAFNIILLNNITFSDDPENLQIVVPDFLFYTYQPFTRYLALKHHFDALTGGLREALDERYPVRSDQWKILSENVLRSSRAALRAFNNVLVVNDEEEQLDDQPGTITDLSSAELVERVAVKERKSIERKPPEHLEILTSGGKCTLLATAPVLISQNGTLIRTIAAVLDPGTLFVPIDEVIKNMDLKNMVDRLITLSDEARNWHQHLKELEEQDANIFDTLKRQGLSVSKQTFEKDYLNNHSSLVELHMPRAKQDWMLICQRLRIGDSRTAWNAVKCQEDINLLKAIYSQILTLMIDTESFGVNVSDLVLEQITTLLAKLPDPGVNAKENKKDAIALINEICDKVSLQKIEQINPITL</sequence>
<organism evidence="1 2">
    <name type="scientific">Mucilaginibacter gynuensis</name>
    <dbReference type="NCBI Taxonomy" id="1302236"/>
    <lineage>
        <taxon>Bacteria</taxon>
        <taxon>Pseudomonadati</taxon>
        <taxon>Bacteroidota</taxon>
        <taxon>Sphingobacteriia</taxon>
        <taxon>Sphingobacteriales</taxon>
        <taxon>Sphingobacteriaceae</taxon>
        <taxon>Mucilaginibacter</taxon>
    </lineage>
</organism>
<evidence type="ECO:0000313" key="1">
    <source>
        <dbReference type="EMBL" id="GAA4326143.1"/>
    </source>
</evidence>
<protein>
    <submittedName>
        <fullName evidence="1">Uncharacterized protein</fullName>
    </submittedName>
</protein>
<keyword evidence="2" id="KW-1185">Reference proteome</keyword>
<reference evidence="2" key="1">
    <citation type="journal article" date="2019" name="Int. J. Syst. Evol. Microbiol.">
        <title>The Global Catalogue of Microorganisms (GCM) 10K type strain sequencing project: providing services to taxonomists for standard genome sequencing and annotation.</title>
        <authorList>
            <consortium name="The Broad Institute Genomics Platform"/>
            <consortium name="The Broad Institute Genome Sequencing Center for Infectious Disease"/>
            <person name="Wu L."/>
            <person name="Ma J."/>
        </authorList>
    </citation>
    <scope>NUCLEOTIDE SEQUENCE [LARGE SCALE GENOMIC DNA]</scope>
    <source>
        <strain evidence="2">JCM 17705</strain>
    </source>
</reference>
<comment type="caution">
    <text evidence="1">The sequence shown here is derived from an EMBL/GenBank/DDBJ whole genome shotgun (WGS) entry which is preliminary data.</text>
</comment>
<gene>
    <name evidence="1" type="ORF">GCM10023149_28780</name>
</gene>
<proteinExistence type="predicted"/>
<accession>A0ABP8GKW4</accession>
<evidence type="ECO:0000313" key="2">
    <source>
        <dbReference type="Proteomes" id="UP001500582"/>
    </source>
</evidence>